<name>A0A2H3J1E8_WOLCO</name>
<keyword evidence="1" id="KW-0732">Signal</keyword>
<dbReference type="Proteomes" id="UP000218811">
    <property type="component" value="Unassembled WGS sequence"/>
</dbReference>
<keyword evidence="3" id="KW-1185">Reference proteome</keyword>
<evidence type="ECO:0000256" key="1">
    <source>
        <dbReference type="SAM" id="SignalP"/>
    </source>
</evidence>
<proteinExistence type="predicted"/>
<evidence type="ECO:0000313" key="3">
    <source>
        <dbReference type="Proteomes" id="UP000218811"/>
    </source>
</evidence>
<dbReference type="AlphaFoldDB" id="A0A2H3J1E8"/>
<gene>
    <name evidence="2" type="ORF">WOLCODRAFT_135221</name>
</gene>
<protein>
    <submittedName>
        <fullName evidence="2">Uncharacterized protein</fullName>
    </submittedName>
</protein>
<accession>A0A2H3J1E8</accession>
<dbReference type="EMBL" id="KB467831">
    <property type="protein sequence ID" value="PCH33613.1"/>
    <property type="molecule type" value="Genomic_DNA"/>
</dbReference>
<sequence length="75" mass="8326">MRSTFLLLAVFHARAMGASDTRPIEAPMDFKDSLLSATSGSINLVHGNLNEVRPHEPRTLRFANREAPRDFTLGC</sequence>
<organism evidence="2 3">
    <name type="scientific">Wolfiporia cocos (strain MD-104)</name>
    <name type="common">Brown rot fungus</name>
    <dbReference type="NCBI Taxonomy" id="742152"/>
    <lineage>
        <taxon>Eukaryota</taxon>
        <taxon>Fungi</taxon>
        <taxon>Dikarya</taxon>
        <taxon>Basidiomycota</taxon>
        <taxon>Agaricomycotina</taxon>
        <taxon>Agaricomycetes</taxon>
        <taxon>Polyporales</taxon>
        <taxon>Phaeolaceae</taxon>
        <taxon>Wolfiporia</taxon>
    </lineage>
</organism>
<reference evidence="2 3" key="1">
    <citation type="journal article" date="2012" name="Science">
        <title>The Paleozoic origin of enzymatic lignin decomposition reconstructed from 31 fungal genomes.</title>
        <authorList>
            <person name="Floudas D."/>
            <person name="Binder M."/>
            <person name="Riley R."/>
            <person name="Barry K."/>
            <person name="Blanchette R.A."/>
            <person name="Henrissat B."/>
            <person name="Martinez A.T."/>
            <person name="Otillar R."/>
            <person name="Spatafora J.W."/>
            <person name="Yadav J.S."/>
            <person name="Aerts A."/>
            <person name="Benoit I."/>
            <person name="Boyd A."/>
            <person name="Carlson A."/>
            <person name="Copeland A."/>
            <person name="Coutinho P.M."/>
            <person name="de Vries R.P."/>
            <person name="Ferreira P."/>
            <person name="Findley K."/>
            <person name="Foster B."/>
            <person name="Gaskell J."/>
            <person name="Glotzer D."/>
            <person name="Gorecki P."/>
            <person name="Heitman J."/>
            <person name="Hesse C."/>
            <person name="Hori C."/>
            <person name="Igarashi K."/>
            <person name="Jurgens J.A."/>
            <person name="Kallen N."/>
            <person name="Kersten P."/>
            <person name="Kohler A."/>
            <person name="Kuees U."/>
            <person name="Kumar T.K.A."/>
            <person name="Kuo A."/>
            <person name="LaButti K."/>
            <person name="Larrondo L.F."/>
            <person name="Lindquist E."/>
            <person name="Ling A."/>
            <person name="Lombard V."/>
            <person name="Lucas S."/>
            <person name="Lundell T."/>
            <person name="Martin R."/>
            <person name="McLaughlin D.J."/>
            <person name="Morgenstern I."/>
            <person name="Morin E."/>
            <person name="Murat C."/>
            <person name="Nagy L.G."/>
            <person name="Nolan M."/>
            <person name="Ohm R.A."/>
            <person name="Patyshakuliyeva A."/>
            <person name="Rokas A."/>
            <person name="Ruiz-Duenas F.J."/>
            <person name="Sabat G."/>
            <person name="Salamov A."/>
            <person name="Samejima M."/>
            <person name="Schmutz J."/>
            <person name="Slot J.C."/>
            <person name="St John F."/>
            <person name="Stenlid J."/>
            <person name="Sun H."/>
            <person name="Sun S."/>
            <person name="Syed K."/>
            <person name="Tsang A."/>
            <person name="Wiebenga A."/>
            <person name="Young D."/>
            <person name="Pisabarro A."/>
            <person name="Eastwood D.C."/>
            <person name="Martin F."/>
            <person name="Cullen D."/>
            <person name="Grigoriev I.V."/>
            <person name="Hibbett D.S."/>
        </authorList>
    </citation>
    <scope>NUCLEOTIDE SEQUENCE [LARGE SCALE GENOMIC DNA]</scope>
    <source>
        <strain evidence="2 3">MD-104</strain>
    </source>
</reference>
<feature type="signal peptide" evidence="1">
    <location>
        <begin position="1"/>
        <end position="17"/>
    </location>
</feature>
<feature type="chain" id="PRO_5013722853" evidence="1">
    <location>
        <begin position="18"/>
        <end position="75"/>
    </location>
</feature>
<evidence type="ECO:0000313" key="2">
    <source>
        <dbReference type="EMBL" id="PCH33613.1"/>
    </source>
</evidence>